<dbReference type="AlphaFoldDB" id="A0AAX1KFE4"/>
<dbReference type="Proteomes" id="UP000595792">
    <property type="component" value="Chromosome"/>
</dbReference>
<dbReference type="KEGG" id="fpla:A4U99_16330"/>
<evidence type="ECO:0000313" key="1">
    <source>
        <dbReference type="EMBL" id="QQR04555.1"/>
    </source>
</evidence>
<sequence length="69" mass="8015">MEEIPMETIHTGAAHNVKVFYGYPGKSFFSYNFETKEYAIYISEEVAKPETIIKRALEDIERREGLVRA</sequence>
<reference evidence="1 2" key="1">
    <citation type="submission" date="2020-11" db="EMBL/GenBank/DDBJ databases">
        <title>Closed and high quality bacterial genomes of the OMM12 community.</title>
        <authorList>
            <person name="Marbouty M."/>
            <person name="Lamy-Besnier Q."/>
            <person name="Debarbieux L."/>
            <person name="Koszul R."/>
        </authorList>
    </citation>
    <scope>NUCLEOTIDE SEQUENCE [LARGE SCALE GENOMIC DNA]</scope>
    <source>
        <strain evidence="1 2">YL31</strain>
    </source>
</reference>
<dbReference type="EMBL" id="CP065315">
    <property type="protein sequence ID" value="QQR04555.1"/>
    <property type="molecule type" value="Genomic_DNA"/>
</dbReference>
<protein>
    <submittedName>
        <fullName evidence="1">Uncharacterized protein</fullName>
    </submittedName>
</protein>
<organism evidence="1 2">
    <name type="scientific">Flavonifractor plautii</name>
    <name type="common">Fusobacterium plautii</name>
    <dbReference type="NCBI Taxonomy" id="292800"/>
    <lineage>
        <taxon>Bacteria</taxon>
        <taxon>Bacillati</taxon>
        <taxon>Bacillota</taxon>
        <taxon>Clostridia</taxon>
        <taxon>Eubacteriales</taxon>
        <taxon>Oscillospiraceae</taxon>
        <taxon>Flavonifractor</taxon>
    </lineage>
</organism>
<evidence type="ECO:0000313" key="2">
    <source>
        <dbReference type="Proteomes" id="UP000595792"/>
    </source>
</evidence>
<proteinExistence type="predicted"/>
<accession>A0AAX1KFE4</accession>
<gene>
    <name evidence="1" type="ORF">I5Q84_11175</name>
</gene>
<name>A0AAX1KFE4_FLAPL</name>